<feature type="transmembrane region" description="Helical" evidence="6">
    <location>
        <begin position="6"/>
        <end position="31"/>
    </location>
</feature>
<dbReference type="Pfam" id="PF01231">
    <property type="entry name" value="IDO"/>
    <property type="match status" value="1"/>
</dbReference>
<evidence type="ECO:0000313" key="7">
    <source>
        <dbReference type="EMBL" id="APA12728.1"/>
    </source>
</evidence>
<dbReference type="GO" id="GO:0019441">
    <property type="term" value="P:L-tryptophan catabolic process to kynurenine"/>
    <property type="evidence" value="ECO:0007669"/>
    <property type="project" value="UniProtKB-UniRule"/>
</dbReference>
<dbReference type="InterPro" id="IPR000898">
    <property type="entry name" value="Indolamine_dOase"/>
</dbReference>
<dbReference type="KEGG" id="ssl:SS1G_08137"/>
<comment type="similarity">
    <text evidence="1 5">Belongs to the indoleamine 2,3-dioxygenase family.</text>
</comment>
<keyword evidence="3 4" id="KW-0408">Iron</keyword>
<keyword evidence="2 4" id="KW-0479">Metal-binding</keyword>
<comment type="function">
    <text evidence="5">Produces N-formyl-kynurenine through the oxidation of tryptophan.</text>
</comment>
<dbReference type="Gene3D" id="1.20.58.480">
    <property type="match status" value="1"/>
</dbReference>
<protein>
    <recommendedName>
        <fullName evidence="5">Indoleamine 2,3-dioxygenase</fullName>
        <ecNumber evidence="5">1.13.11.52</ecNumber>
    </recommendedName>
</protein>
<dbReference type="GO" id="GO:0046872">
    <property type="term" value="F:metal ion binding"/>
    <property type="evidence" value="ECO:0007669"/>
    <property type="project" value="UniProtKB-UniRule"/>
</dbReference>
<keyword evidence="5" id="KW-0223">Dioxygenase</keyword>
<keyword evidence="6" id="KW-0812">Transmembrane</keyword>
<evidence type="ECO:0000256" key="1">
    <source>
        <dbReference type="ARBA" id="ARBA00007119"/>
    </source>
</evidence>
<evidence type="ECO:0000256" key="6">
    <source>
        <dbReference type="SAM" id="Phobius"/>
    </source>
</evidence>
<keyword evidence="6" id="KW-1133">Transmembrane helix</keyword>
<evidence type="ECO:0000256" key="2">
    <source>
        <dbReference type="ARBA" id="ARBA00022723"/>
    </source>
</evidence>
<name>A0A1D9QCU5_SCLS1</name>
<accession>A0A1D9QCU5</accession>
<evidence type="ECO:0000256" key="5">
    <source>
        <dbReference type="RuleBase" id="RU369119"/>
    </source>
</evidence>
<dbReference type="RefSeq" id="XP_001590397.1">
    <property type="nucleotide sequence ID" value="XM_001590347.1"/>
</dbReference>
<comment type="catalytic activity">
    <reaction evidence="5">
        <text>L-tryptophan + O2 = N-formyl-L-kynurenine</text>
        <dbReference type="Rhea" id="RHEA:24536"/>
        <dbReference type="ChEBI" id="CHEBI:15379"/>
        <dbReference type="ChEBI" id="CHEBI:57912"/>
        <dbReference type="ChEBI" id="CHEBI:58629"/>
    </reaction>
</comment>
<evidence type="ECO:0000256" key="3">
    <source>
        <dbReference type="ARBA" id="ARBA00023004"/>
    </source>
</evidence>
<proteinExistence type="inferred from homology"/>
<dbReference type="EC" id="1.13.11.52" evidence="5"/>
<dbReference type="OMA" id="YNAFYCC"/>
<keyword evidence="4 5" id="KW-0349">Heme</keyword>
<organism evidence="7 8">
    <name type="scientific">Sclerotinia sclerotiorum (strain ATCC 18683 / 1980 / Ss-1)</name>
    <name type="common">White mold</name>
    <name type="synonym">Whetzelinia sclerotiorum</name>
    <dbReference type="NCBI Taxonomy" id="665079"/>
    <lineage>
        <taxon>Eukaryota</taxon>
        <taxon>Fungi</taxon>
        <taxon>Dikarya</taxon>
        <taxon>Ascomycota</taxon>
        <taxon>Pezizomycotina</taxon>
        <taxon>Leotiomycetes</taxon>
        <taxon>Helotiales</taxon>
        <taxon>Sclerotiniaceae</taxon>
        <taxon>Sclerotinia</taxon>
    </lineage>
</organism>
<dbReference type="GO" id="GO:0020037">
    <property type="term" value="F:heme binding"/>
    <property type="evidence" value="ECO:0007669"/>
    <property type="project" value="UniProtKB-UniRule"/>
</dbReference>
<keyword evidence="6" id="KW-0472">Membrane</keyword>
<dbReference type="PANTHER" id="PTHR28657:SF11">
    <property type="entry name" value="INDOLEAMINE 2,3-DIOXYGENASE"/>
    <property type="match status" value="1"/>
</dbReference>
<feature type="binding site" description="proximal binding residue" evidence="4">
    <location>
        <position position="422"/>
    </location>
    <ligand>
        <name>heme b</name>
        <dbReference type="ChEBI" id="CHEBI:60344"/>
    </ligand>
    <ligandPart>
        <name>Fe</name>
        <dbReference type="ChEBI" id="CHEBI:18248"/>
    </ligandPart>
</feature>
<dbReference type="EMBL" id="CP017823">
    <property type="protein sequence ID" value="APA12728.1"/>
    <property type="molecule type" value="Genomic_DNA"/>
</dbReference>
<dbReference type="Proteomes" id="UP000177798">
    <property type="component" value="Chromosome 10"/>
</dbReference>
<dbReference type="GO" id="GO:0033754">
    <property type="term" value="F:indoleamine 2,3-dioxygenase activity"/>
    <property type="evidence" value="ECO:0007669"/>
    <property type="project" value="UniProtKB-EC"/>
</dbReference>
<reference evidence="8" key="1">
    <citation type="journal article" date="2017" name="Genome Biol. Evol.">
        <title>The complete genome sequence of the phytopathogenic fungus Sclerotinia sclerotiorum reveals insights into the genome architecture of broad host range pathogens.</title>
        <authorList>
            <person name="Derbyshire M."/>
            <person name="Denton-Giles M."/>
            <person name="Hegedus D."/>
            <person name="Seifbarghy S."/>
            <person name="Rollins J."/>
            <person name="van Kan J."/>
            <person name="Seidl M.F."/>
            <person name="Faino L."/>
            <person name="Mbengue M."/>
            <person name="Navaud O."/>
            <person name="Raffaele S."/>
            <person name="Hammond-Kosack K."/>
            <person name="Heard S."/>
            <person name="Oliver R."/>
        </authorList>
    </citation>
    <scope>NUCLEOTIDE SEQUENCE [LARGE SCALE GENOMIC DNA]</scope>
    <source>
        <strain evidence="8">ATCC 18683 / 1980 / Ss-1</strain>
    </source>
</reference>
<dbReference type="FunFam" id="1.20.58.480:FF:000008">
    <property type="entry name" value="Putative 15-hydroxyprostaglandin dehydrogenase (Nad(+)) protein"/>
    <property type="match status" value="1"/>
</dbReference>
<sequence length="474" mass="54229">MLNFDLIIANTQLSVLYLFPVAVFGLFLNLYRKSILGRSNRSKVQAGNAYTALNETIIYKPHAAQNSLQDLIEIDGAGTWPPTTVYGDAWPEALRPFHDIYQAMAPALSTAELSGDDVKNFQRCLDFRMQMRTLYNDQVNMDEVKALLDAAENDENSLSRAAWNGFFACIALSRHSFRWGTIPIVKLAQEEKVIDFPACLDLAWPYLKRRYGVTSQGGNVASNYLCNFDDNDQIAYPINPTMDELIQSAEYHFGHVFPHIEREALSIYHMVTKAIQQYSNGDRSGTLQSLKGINKELRIPLKTYYETMHESKISRKVWMHYAQGFQGWAAGDIDPITGEYTEYDGLSGNQLLLPQIMDAFLGLDRYLNEENTQRYMPKLQRKFRETIAEHSFRNEAKQNGDDDIENEMNNIVKQMRVFRTAHRVRVKPYLSVPAPERMIMTAGKSVLEKDDVHDYESAIAPLDKMLKDRLMATK</sequence>
<dbReference type="AlphaFoldDB" id="A0A1D9QCU5"/>
<dbReference type="OrthoDB" id="4662583at2759"/>
<keyword evidence="5" id="KW-0560">Oxidoreductase</keyword>
<dbReference type="InterPro" id="IPR037217">
    <property type="entry name" value="Trp/Indoleamine_2_3_dOase-like"/>
</dbReference>
<dbReference type="PANTHER" id="PTHR28657">
    <property type="entry name" value="INDOLEAMINE 2,3-DIOXYGENASE"/>
    <property type="match status" value="1"/>
</dbReference>
<dbReference type="VEuPathDB" id="FungiDB:sscle_10g074980"/>
<gene>
    <name evidence="7" type="ORF">sscle_10g074980</name>
</gene>
<evidence type="ECO:0000256" key="4">
    <source>
        <dbReference type="PIRSR" id="PIRSR600898-1"/>
    </source>
</evidence>
<evidence type="ECO:0000313" key="8">
    <source>
        <dbReference type="Proteomes" id="UP000177798"/>
    </source>
</evidence>
<dbReference type="SUPFAM" id="SSF140959">
    <property type="entry name" value="Indolic compounds 2,3-dioxygenase-like"/>
    <property type="match status" value="1"/>
</dbReference>